<comment type="caution">
    <text evidence="2">The sequence shown here is derived from an EMBL/GenBank/DDBJ whole genome shotgun (WGS) entry which is preliminary data.</text>
</comment>
<dbReference type="Gene3D" id="3.30.710.10">
    <property type="entry name" value="Potassium Channel Kv1.1, Chain A"/>
    <property type="match status" value="1"/>
</dbReference>
<name>A0A4S4LAL9_9AGAM</name>
<dbReference type="EMBL" id="SGPK01000095">
    <property type="protein sequence ID" value="THH08555.1"/>
    <property type="molecule type" value="Genomic_DNA"/>
</dbReference>
<evidence type="ECO:0000259" key="1">
    <source>
        <dbReference type="PROSITE" id="PS50097"/>
    </source>
</evidence>
<reference evidence="2 3" key="1">
    <citation type="submission" date="2019-02" db="EMBL/GenBank/DDBJ databases">
        <title>Genome sequencing of the rare red list fungi Phellinidium pouzarii.</title>
        <authorList>
            <person name="Buettner E."/>
            <person name="Kellner H."/>
        </authorList>
    </citation>
    <scope>NUCLEOTIDE SEQUENCE [LARGE SCALE GENOMIC DNA]</scope>
    <source>
        <strain evidence="2 3">DSM 108285</strain>
    </source>
</reference>
<dbReference type="SUPFAM" id="SSF54695">
    <property type="entry name" value="POZ domain"/>
    <property type="match status" value="1"/>
</dbReference>
<dbReference type="AlphaFoldDB" id="A0A4S4LAL9"/>
<dbReference type="InterPro" id="IPR000210">
    <property type="entry name" value="BTB/POZ_dom"/>
</dbReference>
<dbReference type="Proteomes" id="UP000308199">
    <property type="component" value="Unassembled WGS sequence"/>
</dbReference>
<dbReference type="PROSITE" id="PS50097">
    <property type="entry name" value="BTB"/>
    <property type="match status" value="1"/>
</dbReference>
<sequence length="338" mass="38542">MEPSSSSSSSSSGVLFIHQVPQGRQEPLESDCISPDVALPEWQPTYISPDADVVLLSSDGQKFRVHSSIMVLASGFFKGMLGLPQSRSQHNVEQTSPNAAEDETIALQERSGVLKAILDIVYPDRTFFDSGDPTFDLFREICFAAEKYDMPSVLQSLQLFLRATIRDHPPILAYALACRYSWTKEAELASTETLSHNIRTQDSMDQLKHASMEGAMQLIRFHFTRCDLLIAALDFTDTRHTRAPLVIEWPAIQSSRCKCVKPRSHLDMSLWTVLKYHILEKMEKSPDGAFLRNREFWDHSEFNRLWDFVCDCSRTPMLDKNNLREEILRVLENLPKTI</sequence>
<organism evidence="2 3">
    <name type="scientific">Phellinidium pouzarii</name>
    <dbReference type="NCBI Taxonomy" id="167371"/>
    <lineage>
        <taxon>Eukaryota</taxon>
        <taxon>Fungi</taxon>
        <taxon>Dikarya</taxon>
        <taxon>Basidiomycota</taxon>
        <taxon>Agaricomycotina</taxon>
        <taxon>Agaricomycetes</taxon>
        <taxon>Hymenochaetales</taxon>
        <taxon>Hymenochaetaceae</taxon>
        <taxon>Phellinidium</taxon>
    </lineage>
</organism>
<gene>
    <name evidence="2" type="ORF">EW145_g2633</name>
</gene>
<proteinExistence type="predicted"/>
<dbReference type="InterPro" id="IPR011333">
    <property type="entry name" value="SKP1/BTB/POZ_sf"/>
</dbReference>
<dbReference type="SMART" id="SM00225">
    <property type="entry name" value="BTB"/>
    <property type="match status" value="1"/>
</dbReference>
<accession>A0A4S4LAL9</accession>
<dbReference type="OrthoDB" id="3238622at2759"/>
<dbReference type="Pfam" id="PF00651">
    <property type="entry name" value="BTB"/>
    <property type="match status" value="1"/>
</dbReference>
<keyword evidence="3" id="KW-1185">Reference proteome</keyword>
<feature type="domain" description="BTB" evidence="1">
    <location>
        <begin position="51"/>
        <end position="130"/>
    </location>
</feature>
<evidence type="ECO:0000313" key="2">
    <source>
        <dbReference type="EMBL" id="THH08555.1"/>
    </source>
</evidence>
<evidence type="ECO:0000313" key="3">
    <source>
        <dbReference type="Proteomes" id="UP000308199"/>
    </source>
</evidence>
<protein>
    <recommendedName>
        <fullName evidence="1">BTB domain-containing protein</fullName>
    </recommendedName>
</protein>